<feature type="non-terminal residue" evidence="1">
    <location>
        <position position="1"/>
    </location>
</feature>
<reference evidence="1" key="1">
    <citation type="journal article" date="2014" name="Front. Microbiol.">
        <title>High frequency of phylogenetically diverse reductive dehalogenase-homologous genes in deep subseafloor sedimentary metagenomes.</title>
        <authorList>
            <person name="Kawai M."/>
            <person name="Futagami T."/>
            <person name="Toyoda A."/>
            <person name="Takaki Y."/>
            <person name="Nishi S."/>
            <person name="Hori S."/>
            <person name="Arai W."/>
            <person name="Tsubouchi T."/>
            <person name="Morono Y."/>
            <person name="Uchiyama I."/>
            <person name="Ito T."/>
            <person name="Fujiyama A."/>
            <person name="Inagaki F."/>
            <person name="Takami H."/>
        </authorList>
    </citation>
    <scope>NUCLEOTIDE SEQUENCE</scope>
    <source>
        <strain evidence="1">Expedition CK06-06</strain>
    </source>
</reference>
<accession>X1KXM2</accession>
<dbReference type="EMBL" id="BARV01000435">
    <property type="protein sequence ID" value="GAH98385.1"/>
    <property type="molecule type" value="Genomic_DNA"/>
</dbReference>
<sequence>DMSIELSNVLSPNKKFYHEYDFGSTTYLKLKVVSERDAEIKDTSIRIIARNDPPPIMCSYCDRLATEICTECLWSGGGWLCDDCAKKHKCSREMFLPVVNSPRTGVCGYTG</sequence>
<proteinExistence type="predicted"/>
<dbReference type="AlphaFoldDB" id="X1KXM2"/>
<gene>
    <name evidence="1" type="ORF">S06H3_01680</name>
</gene>
<organism evidence="1">
    <name type="scientific">marine sediment metagenome</name>
    <dbReference type="NCBI Taxonomy" id="412755"/>
    <lineage>
        <taxon>unclassified sequences</taxon>
        <taxon>metagenomes</taxon>
        <taxon>ecological metagenomes</taxon>
    </lineage>
</organism>
<comment type="caution">
    <text evidence="1">The sequence shown here is derived from an EMBL/GenBank/DDBJ whole genome shotgun (WGS) entry which is preliminary data.</text>
</comment>
<evidence type="ECO:0000313" key="1">
    <source>
        <dbReference type="EMBL" id="GAH98385.1"/>
    </source>
</evidence>
<name>X1KXM2_9ZZZZ</name>
<protein>
    <submittedName>
        <fullName evidence="1">Uncharacterized protein</fullName>
    </submittedName>
</protein>